<accession>A0AAP0B782</accession>
<dbReference type="Gene3D" id="3.40.50.300">
    <property type="entry name" value="P-loop containing nucleotide triphosphate hydrolases"/>
    <property type="match status" value="1"/>
</dbReference>
<keyword evidence="3" id="KW-1185">Reference proteome</keyword>
<protein>
    <submittedName>
        <fullName evidence="2">Disease resistance protein</fullName>
    </submittedName>
</protein>
<comment type="caution">
    <text evidence="2">The sequence shown here is derived from an EMBL/GenBank/DDBJ whole genome shotgun (WGS) entry which is preliminary data.</text>
</comment>
<name>A0AAP0B782_9ASPA</name>
<dbReference type="InterPro" id="IPR027417">
    <property type="entry name" value="P-loop_NTPase"/>
</dbReference>
<gene>
    <name evidence="2" type="ORF">KSP39_PZI017036</name>
</gene>
<dbReference type="InterPro" id="IPR002182">
    <property type="entry name" value="NB-ARC"/>
</dbReference>
<dbReference type="AlphaFoldDB" id="A0AAP0B782"/>
<dbReference type="SUPFAM" id="SSF52540">
    <property type="entry name" value="P-loop containing nucleoside triphosphate hydrolases"/>
    <property type="match status" value="1"/>
</dbReference>
<dbReference type="PANTHER" id="PTHR33463">
    <property type="entry name" value="NB-ARC DOMAIN-CONTAINING PROTEIN-RELATED"/>
    <property type="match status" value="1"/>
</dbReference>
<dbReference type="EMBL" id="JBBWWQ010000014">
    <property type="protein sequence ID" value="KAK8930827.1"/>
    <property type="molecule type" value="Genomic_DNA"/>
</dbReference>
<dbReference type="Proteomes" id="UP001418222">
    <property type="component" value="Unassembled WGS sequence"/>
</dbReference>
<dbReference type="GO" id="GO:0043531">
    <property type="term" value="F:ADP binding"/>
    <property type="evidence" value="ECO:0007669"/>
    <property type="project" value="InterPro"/>
</dbReference>
<reference evidence="2 3" key="1">
    <citation type="journal article" date="2022" name="Nat. Plants">
        <title>Genomes of leafy and leafless Platanthera orchids illuminate the evolution of mycoheterotrophy.</title>
        <authorList>
            <person name="Li M.H."/>
            <person name="Liu K.W."/>
            <person name="Li Z."/>
            <person name="Lu H.C."/>
            <person name="Ye Q.L."/>
            <person name="Zhang D."/>
            <person name="Wang J.Y."/>
            <person name="Li Y.F."/>
            <person name="Zhong Z.M."/>
            <person name="Liu X."/>
            <person name="Yu X."/>
            <person name="Liu D.K."/>
            <person name="Tu X.D."/>
            <person name="Liu B."/>
            <person name="Hao Y."/>
            <person name="Liao X.Y."/>
            <person name="Jiang Y.T."/>
            <person name="Sun W.H."/>
            <person name="Chen J."/>
            <person name="Chen Y.Q."/>
            <person name="Ai Y."/>
            <person name="Zhai J.W."/>
            <person name="Wu S.S."/>
            <person name="Zhou Z."/>
            <person name="Hsiao Y.Y."/>
            <person name="Wu W.L."/>
            <person name="Chen Y.Y."/>
            <person name="Lin Y.F."/>
            <person name="Hsu J.L."/>
            <person name="Li C.Y."/>
            <person name="Wang Z.W."/>
            <person name="Zhao X."/>
            <person name="Zhong W.Y."/>
            <person name="Ma X.K."/>
            <person name="Ma L."/>
            <person name="Huang J."/>
            <person name="Chen G.Z."/>
            <person name="Huang M.Z."/>
            <person name="Huang L."/>
            <person name="Peng D.H."/>
            <person name="Luo Y.B."/>
            <person name="Zou S.Q."/>
            <person name="Chen S.P."/>
            <person name="Lan S."/>
            <person name="Tsai W.C."/>
            <person name="Van de Peer Y."/>
            <person name="Liu Z.J."/>
        </authorList>
    </citation>
    <scope>NUCLEOTIDE SEQUENCE [LARGE SCALE GENOMIC DNA]</scope>
    <source>
        <strain evidence="2">Lor287</strain>
    </source>
</reference>
<dbReference type="Pfam" id="PF00931">
    <property type="entry name" value="NB-ARC"/>
    <property type="match status" value="1"/>
</dbReference>
<sequence length="254" mass="28178">MCISFKVSIDPIKVISATWTAIKRPLGYLKHPEAAISRLQNAMDNLHSKRGDLIERLCSVELAGETPTHEVRYWLGKFDVVKVSKIRNDHPNGRSFRCCVNRRAEACLAEITASAAVEFDTVATRLPPSGVQEVAAEWPVNVSMGSYLSRLQAHIQDDSSRIIGIWGMGGVGKTTLLQGLNNQLLHSSESAQTPPAFDYVISTVATKDCNLVQLQRDIEKGVVFCIVARRLRLCLGGGTYFHRSSGYKVWFMRS</sequence>
<feature type="domain" description="NB-ARC" evidence="1">
    <location>
        <begin position="150"/>
        <end position="220"/>
    </location>
</feature>
<evidence type="ECO:0000313" key="3">
    <source>
        <dbReference type="Proteomes" id="UP001418222"/>
    </source>
</evidence>
<proteinExistence type="predicted"/>
<evidence type="ECO:0000313" key="2">
    <source>
        <dbReference type="EMBL" id="KAK8930827.1"/>
    </source>
</evidence>
<evidence type="ECO:0000259" key="1">
    <source>
        <dbReference type="Pfam" id="PF00931"/>
    </source>
</evidence>
<dbReference type="InterPro" id="IPR050905">
    <property type="entry name" value="Plant_NBS-LRR"/>
</dbReference>
<organism evidence="2 3">
    <name type="scientific">Platanthera zijinensis</name>
    <dbReference type="NCBI Taxonomy" id="2320716"/>
    <lineage>
        <taxon>Eukaryota</taxon>
        <taxon>Viridiplantae</taxon>
        <taxon>Streptophyta</taxon>
        <taxon>Embryophyta</taxon>
        <taxon>Tracheophyta</taxon>
        <taxon>Spermatophyta</taxon>
        <taxon>Magnoliopsida</taxon>
        <taxon>Liliopsida</taxon>
        <taxon>Asparagales</taxon>
        <taxon>Orchidaceae</taxon>
        <taxon>Orchidoideae</taxon>
        <taxon>Orchideae</taxon>
        <taxon>Orchidinae</taxon>
        <taxon>Platanthera</taxon>
    </lineage>
</organism>